<name>A0A7X2P4R0_9FIRM</name>
<organism evidence="1 2">
    <name type="scientific">Oliverpabstia intestinalis</name>
    <dbReference type="NCBI Taxonomy" id="2606633"/>
    <lineage>
        <taxon>Bacteria</taxon>
        <taxon>Bacillati</taxon>
        <taxon>Bacillota</taxon>
        <taxon>Clostridia</taxon>
        <taxon>Lachnospirales</taxon>
        <taxon>Lachnospiraceae</taxon>
        <taxon>Oliverpabstia</taxon>
    </lineage>
</organism>
<evidence type="ECO:0000313" key="1">
    <source>
        <dbReference type="EMBL" id="MST67470.1"/>
    </source>
</evidence>
<dbReference type="RefSeq" id="WP_154432854.1">
    <property type="nucleotide sequence ID" value="NZ_JBQKJX010000040.1"/>
</dbReference>
<gene>
    <name evidence="1" type="ORF">FYJ57_12275</name>
</gene>
<accession>A0A7X2P4R0</accession>
<sequence length="285" mass="34289">MDVEKWGKLIQRIQWYEMSIQNEVLEKLILSCRGMADKEKLKIKNQLRFEIYRHRYFSDADWSLPEEVLGKYESTMNEIVFSDKIYEYMYLFSPEFEFPLLYPVSYSREKHNESADQNQRLREEEIRVGFKEFKENKYSLDKLIELAVQEDNILGEVLAQFYSDGMFDEEVFHLLMRKDKEGKHVFDYVRYLHRYGSVDLKDVIEMVKRISDNKNLLVNLISLEFIEDDVNALIAKEDEEIKTMYWSRNTRARISDHAGHQVFLWALNECENMEHAITILNYCMM</sequence>
<proteinExistence type="predicted"/>
<dbReference type="Proteomes" id="UP000440513">
    <property type="component" value="Unassembled WGS sequence"/>
</dbReference>
<evidence type="ECO:0000313" key="2">
    <source>
        <dbReference type="Proteomes" id="UP000440513"/>
    </source>
</evidence>
<dbReference type="AlphaFoldDB" id="A0A7X2P4R0"/>
<comment type="caution">
    <text evidence="1">The sequence shown here is derived from an EMBL/GenBank/DDBJ whole genome shotgun (WGS) entry which is preliminary data.</text>
</comment>
<dbReference type="EMBL" id="VUMS01000027">
    <property type="protein sequence ID" value="MST67470.1"/>
    <property type="molecule type" value="Genomic_DNA"/>
</dbReference>
<keyword evidence="2" id="KW-1185">Reference proteome</keyword>
<protein>
    <submittedName>
        <fullName evidence="1">Uncharacterized protein</fullName>
    </submittedName>
</protein>
<reference evidence="1 2" key="1">
    <citation type="submission" date="2019-08" db="EMBL/GenBank/DDBJ databases">
        <title>In-depth cultivation of the pig gut microbiome towards novel bacterial diversity and tailored functional studies.</title>
        <authorList>
            <person name="Wylensek D."/>
            <person name="Hitch T.C.A."/>
            <person name="Clavel T."/>
        </authorList>
    </citation>
    <scope>NUCLEOTIDE SEQUENCE [LARGE SCALE GENOMIC DNA]</scope>
    <source>
        <strain evidence="1 2">BSM-380-WT-5A</strain>
    </source>
</reference>